<comment type="caution">
    <text evidence="7">The sequence shown here is derived from an EMBL/GenBank/DDBJ whole genome shotgun (WGS) entry which is preliminary data.</text>
</comment>
<evidence type="ECO:0000256" key="1">
    <source>
        <dbReference type="ARBA" id="ARBA00022614"/>
    </source>
</evidence>
<feature type="signal peptide" evidence="4">
    <location>
        <begin position="1"/>
        <end position="18"/>
    </location>
</feature>
<dbReference type="InterPro" id="IPR052574">
    <property type="entry name" value="CDIRP"/>
</dbReference>
<gene>
    <name evidence="7" type="ORF">ABS768_03475</name>
</gene>
<keyword evidence="1" id="KW-0433">Leucine-rich repeat</keyword>
<dbReference type="PANTHER" id="PTHR47566">
    <property type="match status" value="1"/>
</dbReference>
<dbReference type="Gene3D" id="3.80.10.10">
    <property type="entry name" value="Ribonuclease Inhibitor"/>
    <property type="match status" value="1"/>
</dbReference>
<protein>
    <submittedName>
        <fullName evidence="7">T9SS type A sorting domain-containing protein</fullName>
    </submittedName>
</protein>
<proteinExistence type="predicted"/>
<reference evidence="7 8" key="1">
    <citation type="submission" date="2024-06" db="EMBL/GenBank/DDBJ databases">
        <authorList>
            <person name="Kaempfer P."/>
            <person name="Viver T."/>
        </authorList>
    </citation>
    <scope>NUCLEOTIDE SEQUENCE [LARGE SCALE GENOMIC DNA]</scope>
    <source>
        <strain evidence="7 8">ST-75</strain>
    </source>
</reference>
<sequence length="798" mass="88142">MKKKLLYLLLLFSGIASAQIVNIPDANFKNKLLSANTTNNIAKDINDNSIIIDTNGDYEIQESEALLVASLYLEGSLIDSLDGIEAFSNITNLNCRLNHLVTFDYYLPNLTILQLEYNDLTSLDVSGCANLINLNCRSNDIVSLNALGLLNLEVLGGENNQITTLNLTPSGALLNLDIAGGSNVSGLTFSDFPNLEYLDYEGNTQLSSEDISSLVNLKRLDCSGVGLTSLDLTGFTLLEDLYCFDNPLSSIVTDDLINLYYFGCSNTLLTELDLSHSPGLGFIHVNENTLLETININNGGVMIHPYECQFFDNPNFAYMCVDEDEEVQMLQYFEFYEQAPVAMSTDCVFNTNDDYNTIKGVLRFDGGSDGCGEFDPIAPFVKVKLNDGVTERIKFSHNYTGEYLYYVEAGDFEVTVDYEFPYYITSPTVANVSFPAMDNSVSVQDFCIEPNGDYNDVEVVMVPVTNAVPGYDAVYKIVYKNNGTQVVSGSVSCEWDYNILTYVSLVPMADDISLGNYGWNYTDLQPFESREILMTLHVNGPTDTPAVNIDDVLPFTAHAVNGTDDNPANNDIVFNQTVVGAFDPNNIMCVQGEVVPASEIGEYLYYVVNFENTGNASATFVVITQAINEEDYDVSSLQILKSSHSVDAEIVGNVVTFTFPNINLNALDHGNILFKLKSKSDLVEGDQVVSQANIVFDYNEPIVTNEAITEFEGLMGLDDFEKDNSVKVYPNPVKDVLSVEGDVNLRSVSLYDIQGRLLQTMMPNDVQTTLDISMRAKGIYFLKITSDKGVKVEKVIKE</sequence>
<dbReference type="NCBIfam" id="TIGR04183">
    <property type="entry name" value="Por_Secre_tail"/>
    <property type="match status" value="1"/>
</dbReference>
<evidence type="ECO:0000256" key="4">
    <source>
        <dbReference type="SAM" id="SignalP"/>
    </source>
</evidence>
<dbReference type="Pfam" id="PF18962">
    <property type="entry name" value="Por_Secre_tail"/>
    <property type="match status" value="1"/>
</dbReference>
<keyword evidence="2 4" id="KW-0732">Signal</keyword>
<dbReference type="InterPro" id="IPR026444">
    <property type="entry name" value="Secre_tail"/>
</dbReference>
<feature type="domain" description="DUF7619" evidence="6">
    <location>
        <begin position="583"/>
        <end position="709"/>
    </location>
</feature>
<dbReference type="Proteomes" id="UP001629059">
    <property type="component" value="Unassembled WGS sequence"/>
</dbReference>
<evidence type="ECO:0000259" key="6">
    <source>
        <dbReference type="Pfam" id="PF24595"/>
    </source>
</evidence>
<evidence type="ECO:0000313" key="8">
    <source>
        <dbReference type="Proteomes" id="UP001629059"/>
    </source>
</evidence>
<dbReference type="EMBL" id="JBELQB010000002">
    <property type="protein sequence ID" value="MFL9836542.1"/>
    <property type="molecule type" value="Genomic_DNA"/>
</dbReference>
<keyword evidence="8" id="KW-1185">Reference proteome</keyword>
<dbReference type="RefSeq" id="WP_408073590.1">
    <property type="nucleotide sequence ID" value="NZ_JBELQB010000002.1"/>
</dbReference>
<evidence type="ECO:0000256" key="2">
    <source>
        <dbReference type="ARBA" id="ARBA00022729"/>
    </source>
</evidence>
<dbReference type="Pfam" id="PF24595">
    <property type="entry name" value="DUF7619"/>
    <property type="match status" value="1"/>
</dbReference>
<dbReference type="InterPro" id="IPR055353">
    <property type="entry name" value="DUF7619"/>
</dbReference>
<organism evidence="7 8">
    <name type="scientific">Flavobacterium rhizophilum</name>
    <dbReference type="NCBI Taxonomy" id="3163296"/>
    <lineage>
        <taxon>Bacteria</taxon>
        <taxon>Pseudomonadati</taxon>
        <taxon>Bacteroidota</taxon>
        <taxon>Flavobacteriia</taxon>
        <taxon>Flavobacteriales</taxon>
        <taxon>Flavobacteriaceae</taxon>
        <taxon>Flavobacterium</taxon>
    </lineage>
</organism>
<dbReference type="PANTHER" id="PTHR47566:SF1">
    <property type="entry name" value="PROTEIN NUD1"/>
    <property type="match status" value="1"/>
</dbReference>
<evidence type="ECO:0000313" key="7">
    <source>
        <dbReference type="EMBL" id="MFL9836542.1"/>
    </source>
</evidence>
<feature type="chain" id="PRO_5046953454" evidence="4">
    <location>
        <begin position="19"/>
        <end position="798"/>
    </location>
</feature>
<evidence type="ECO:0000256" key="3">
    <source>
        <dbReference type="ARBA" id="ARBA00022737"/>
    </source>
</evidence>
<evidence type="ECO:0000259" key="5">
    <source>
        <dbReference type="Pfam" id="PF18962"/>
    </source>
</evidence>
<dbReference type="SUPFAM" id="SSF52058">
    <property type="entry name" value="L domain-like"/>
    <property type="match status" value="1"/>
</dbReference>
<name>A0ABW8YAN5_9FLAO</name>
<feature type="domain" description="Secretion system C-terminal sorting" evidence="5">
    <location>
        <begin position="728"/>
        <end position="796"/>
    </location>
</feature>
<keyword evidence="3" id="KW-0677">Repeat</keyword>
<dbReference type="InterPro" id="IPR032675">
    <property type="entry name" value="LRR_dom_sf"/>
</dbReference>
<accession>A0ABW8YAN5</accession>